<evidence type="ECO:0000313" key="1">
    <source>
        <dbReference type="EMBL" id="KAF9646756.1"/>
    </source>
</evidence>
<evidence type="ECO:0000313" key="2">
    <source>
        <dbReference type="Proteomes" id="UP000886501"/>
    </source>
</evidence>
<comment type="caution">
    <text evidence="1">The sequence shown here is derived from an EMBL/GenBank/DDBJ whole genome shotgun (WGS) entry which is preliminary data.</text>
</comment>
<gene>
    <name evidence="1" type="ORF">BDM02DRAFT_2895396</name>
</gene>
<keyword evidence="2" id="KW-1185">Reference proteome</keyword>
<name>A0ACB6ZC70_THEGA</name>
<sequence>MPLRRLLPLLSCPLCAVDDGGARHPLLRHPFTLHCGHTICSSHLRTLDPAQPCPLPVCSSAQNPNIARPNIPSSSRVIYLPAAPPPSSVQQSTATSTDQLEQRVDITISKLIEVVSRHFQPSPSLSNQGNSDLSDGEDHHDHLPEQSPLETALPSSDEETEFRVARSIGRSHGHRRRRRRVPELPSQSIIPNHSELTLTSTSLTSVVSADSVEDALPSSSSSGRAGRSSSLPSRTVDGMSSDGSDLSLEPPRKRPRRDTRSLVTDRETRPCAIERETETGSSDNPNHPSNGPQPNRLDAEPRRDREGHDEDLQTRIDKELLTELSCEICFTIYYQPVTTPCQHVSYLLSFS</sequence>
<dbReference type="Proteomes" id="UP000886501">
    <property type="component" value="Unassembled WGS sequence"/>
</dbReference>
<accession>A0ACB6ZC70</accession>
<organism evidence="1 2">
    <name type="scientific">Thelephora ganbajun</name>
    <name type="common">Ganba fungus</name>
    <dbReference type="NCBI Taxonomy" id="370292"/>
    <lineage>
        <taxon>Eukaryota</taxon>
        <taxon>Fungi</taxon>
        <taxon>Dikarya</taxon>
        <taxon>Basidiomycota</taxon>
        <taxon>Agaricomycotina</taxon>
        <taxon>Agaricomycetes</taxon>
        <taxon>Thelephorales</taxon>
        <taxon>Thelephoraceae</taxon>
        <taxon>Thelephora</taxon>
    </lineage>
</organism>
<reference evidence="1" key="2">
    <citation type="journal article" date="2020" name="Nat. Commun.">
        <title>Large-scale genome sequencing of mycorrhizal fungi provides insights into the early evolution of symbiotic traits.</title>
        <authorList>
            <person name="Miyauchi S."/>
            <person name="Kiss E."/>
            <person name="Kuo A."/>
            <person name="Drula E."/>
            <person name="Kohler A."/>
            <person name="Sanchez-Garcia M."/>
            <person name="Morin E."/>
            <person name="Andreopoulos B."/>
            <person name="Barry K.W."/>
            <person name="Bonito G."/>
            <person name="Buee M."/>
            <person name="Carver A."/>
            <person name="Chen C."/>
            <person name="Cichocki N."/>
            <person name="Clum A."/>
            <person name="Culley D."/>
            <person name="Crous P.W."/>
            <person name="Fauchery L."/>
            <person name="Girlanda M."/>
            <person name="Hayes R.D."/>
            <person name="Keri Z."/>
            <person name="LaButti K."/>
            <person name="Lipzen A."/>
            <person name="Lombard V."/>
            <person name="Magnuson J."/>
            <person name="Maillard F."/>
            <person name="Murat C."/>
            <person name="Nolan M."/>
            <person name="Ohm R.A."/>
            <person name="Pangilinan J."/>
            <person name="Pereira M.F."/>
            <person name="Perotto S."/>
            <person name="Peter M."/>
            <person name="Pfister S."/>
            <person name="Riley R."/>
            <person name="Sitrit Y."/>
            <person name="Stielow J.B."/>
            <person name="Szollosi G."/>
            <person name="Zifcakova L."/>
            <person name="Stursova M."/>
            <person name="Spatafora J.W."/>
            <person name="Tedersoo L."/>
            <person name="Vaario L.M."/>
            <person name="Yamada A."/>
            <person name="Yan M."/>
            <person name="Wang P."/>
            <person name="Xu J."/>
            <person name="Bruns T."/>
            <person name="Baldrian P."/>
            <person name="Vilgalys R."/>
            <person name="Dunand C."/>
            <person name="Henrissat B."/>
            <person name="Grigoriev I.V."/>
            <person name="Hibbett D."/>
            <person name="Nagy L.G."/>
            <person name="Martin F.M."/>
        </authorList>
    </citation>
    <scope>NUCLEOTIDE SEQUENCE</scope>
    <source>
        <strain evidence="1">P2</strain>
    </source>
</reference>
<reference evidence="1" key="1">
    <citation type="submission" date="2019-10" db="EMBL/GenBank/DDBJ databases">
        <authorList>
            <consortium name="DOE Joint Genome Institute"/>
            <person name="Kuo A."/>
            <person name="Miyauchi S."/>
            <person name="Kiss E."/>
            <person name="Drula E."/>
            <person name="Kohler A."/>
            <person name="Sanchez-Garcia M."/>
            <person name="Andreopoulos B."/>
            <person name="Barry K.W."/>
            <person name="Bonito G."/>
            <person name="Buee M."/>
            <person name="Carver A."/>
            <person name="Chen C."/>
            <person name="Cichocki N."/>
            <person name="Clum A."/>
            <person name="Culley D."/>
            <person name="Crous P.W."/>
            <person name="Fauchery L."/>
            <person name="Girlanda M."/>
            <person name="Hayes R."/>
            <person name="Keri Z."/>
            <person name="Labutti K."/>
            <person name="Lipzen A."/>
            <person name="Lombard V."/>
            <person name="Magnuson J."/>
            <person name="Maillard F."/>
            <person name="Morin E."/>
            <person name="Murat C."/>
            <person name="Nolan M."/>
            <person name="Ohm R."/>
            <person name="Pangilinan J."/>
            <person name="Pereira M."/>
            <person name="Perotto S."/>
            <person name="Peter M."/>
            <person name="Riley R."/>
            <person name="Sitrit Y."/>
            <person name="Stielow B."/>
            <person name="Szollosi G."/>
            <person name="Zifcakova L."/>
            <person name="Stursova M."/>
            <person name="Spatafora J.W."/>
            <person name="Tedersoo L."/>
            <person name="Vaario L.-M."/>
            <person name="Yamada A."/>
            <person name="Yan M."/>
            <person name="Wang P."/>
            <person name="Xu J."/>
            <person name="Bruns T."/>
            <person name="Baldrian P."/>
            <person name="Vilgalys R."/>
            <person name="Henrissat B."/>
            <person name="Grigoriev I.V."/>
            <person name="Hibbett D."/>
            <person name="Nagy L.G."/>
            <person name="Martin F.M."/>
        </authorList>
    </citation>
    <scope>NUCLEOTIDE SEQUENCE</scope>
    <source>
        <strain evidence="1">P2</strain>
    </source>
</reference>
<protein>
    <submittedName>
        <fullName evidence="1">Uncharacterized protein</fullName>
    </submittedName>
</protein>
<proteinExistence type="predicted"/>
<dbReference type="EMBL" id="MU118049">
    <property type="protein sequence ID" value="KAF9646756.1"/>
    <property type="molecule type" value="Genomic_DNA"/>
</dbReference>